<reference evidence="2 3" key="1">
    <citation type="submission" date="2020-06" db="EMBL/GenBank/DDBJ databases">
        <title>Whole-genome sequence of Allochromatium humboldtianum DSM 21881, type strain.</title>
        <authorList>
            <person name="Kyndt J.A."/>
            <person name="Meyer T.E."/>
        </authorList>
    </citation>
    <scope>NUCLEOTIDE SEQUENCE [LARGE SCALE GENOMIC DNA]</scope>
    <source>
        <strain evidence="2 3">DSM 21881</strain>
    </source>
</reference>
<name>A0A850R6P5_9GAMM</name>
<dbReference type="RefSeq" id="WP_176975774.1">
    <property type="nucleotide sequence ID" value="NZ_JABZEO010000004.1"/>
</dbReference>
<protein>
    <submittedName>
        <fullName evidence="2">Uncharacterized protein</fullName>
    </submittedName>
</protein>
<feature type="region of interest" description="Disordered" evidence="1">
    <location>
        <begin position="43"/>
        <end position="69"/>
    </location>
</feature>
<gene>
    <name evidence="2" type="ORF">HW932_06960</name>
</gene>
<dbReference type="Proteomes" id="UP000592294">
    <property type="component" value="Unassembled WGS sequence"/>
</dbReference>
<accession>A0A850R6P5</accession>
<feature type="compositionally biased region" description="Low complexity" evidence="1">
    <location>
        <begin position="43"/>
        <end position="54"/>
    </location>
</feature>
<dbReference type="AlphaFoldDB" id="A0A850R6P5"/>
<evidence type="ECO:0000256" key="1">
    <source>
        <dbReference type="SAM" id="MobiDB-lite"/>
    </source>
</evidence>
<keyword evidence="3" id="KW-1185">Reference proteome</keyword>
<comment type="caution">
    <text evidence="2">The sequence shown here is derived from an EMBL/GenBank/DDBJ whole genome shotgun (WGS) entry which is preliminary data.</text>
</comment>
<evidence type="ECO:0000313" key="2">
    <source>
        <dbReference type="EMBL" id="NVZ08998.1"/>
    </source>
</evidence>
<proteinExistence type="predicted"/>
<dbReference type="EMBL" id="JABZEO010000004">
    <property type="protein sequence ID" value="NVZ08998.1"/>
    <property type="molecule type" value="Genomic_DNA"/>
</dbReference>
<evidence type="ECO:0000313" key="3">
    <source>
        <dbReference type="Proteomes" id="UP000592294"/>
    </source>
</evidence>
<organism evidence="2 3">
    <name type="scientific">Allochromatium humboldtianum</name>
    <dbReference type="NCBI Taxonomy" id="504901"/>
    <lineage>
        <taxon>Bacteria</taxon>
        <taxon>Pseudomonadati</taxon>
        <taxon>Pseudomonadota</taxon>
        <taxon>Gammaproteobacteria</taxon>
        <taxon>Chromatiales</taxon>
        <taxon>Chromatiaceae</taxon>
        <taxon>Allochromatium</taxon>
    </lineage>
</organism>
<sequence>MWKLLPLLLLVSCAAQEPNDSVSQAPRPDSSRIVSTLDLPLLPAPATGAQQPATKDFQTGETRGRVDDSGAWNLRTSVTHRRLRCATYETGIQLGRGNADCSNVRWTSPVQFGTRRTQCNAATLIHAGGGELAITSDTFEASNCVRVVIQCSGPC</sequence>